<feature type="non-terminal residue" evidence="2">
    <location>
        <position position="1"/>
    </location>
</feature>
<protein>
    <submittedName>
        <fullName evidence="2">Uncharacterized protein</fullName>
    </submittedName>
</protein>
<keyword evidence="3" id="KW-1185">Reference proteome</keyword>
<feature type="region of interest" description="Disordered" evidence="1">
    <location>
        <begin position="34"/>
        <end position="161"/>
    </location>
</feature>
<gene>
    <name evidence="2" type="ORF">AVEN_237256_1</name>
</gene>
<sequence>CAVPPLVTIFQPTSACSTASNSQCRISAPIPAISLPSTTNGKQSNKQTAISNSIPSVSVTASSDISLPPKSIPTSKPKNKKDTNTLKQEQPKVSKKARVATQKKIKESPSYLTNRPASKEDFLKISKQTQEYTDGPFLSVHPSDEDLMSTESETNSPPSSP</sequence>
<dbReference type="EMBL" id="BGPR01254023">
    <property type="protein sequence ID" value="GBM51122.1"/>
    <property type="molecule type" value="Genomic_DNA"/>
</dbReference>
<evidence type="ECO:0000256" key="1">
    <source>
        <dbReference type="SAM" id="MobiDB-lite"/>
    </source>
</evidence>
<evidence type="ECO:0000313" key="2">
    <source>
        <dbReference type="EMBL" id="GBM51122.1"/>
    </source>
</evidence>
<dbReference type="Proteomes" id="UP000499080">
    <property type="component" value="Unassembled WGS sequence"/>
</dbReference>
<accession>A0A4Y2GBD9</accession>
<feature type="compositionally biased region" description="Basic and acidic residues" evidence="1">
    <location>
        <begin position="80"/>
        <end position="92"/>
    </location>
</feature>
<organism evidence="2 3">
    <name type="scientific">Araneus ventricosus</name>
    <name type="common">Orbweaver spider</name>
    <name type="synonym">Epeira ventricosa</name>
    <dbReference type="NCBI Taxonomy" id="182803"/>
    <lineage>
        <taxon>Eukaryota</taxon>
        <taxon>Metazoa</taxon>
        <taxon>Ecdysozoa</taxon>
        <taxon>Arthropoda</taxon>
        <taxon>Chelicerata</taxon>
        <taxon>Arachnida</taxon>
        <taxon>Araneae</taxon>
        <taxon>Araneomorphae</taxon>
        <taxon>Entelegynae</taxon>
        <taxon>Araneoidea</taxon>
        <taxon>Araneidae</taxon>
        <taxon>Araneus</taxon>
    </lineage>
</organism>
<comment type="caution">
    <text evidence="2">The sequence shown here is derived from an EMBL/GenBank/DDBJ whole genome shotgun (WGS) entry which is preliminary data.</text>
</comment>
<feature type="compositionally biased region" description="Low complexity" evidence="1">
    <location>
        <begin position="149"/>
        <end position="161"/>
    </location>
</feature>
<name>A0A4Y2GBD9_ARAVE</name>
<proteinExistence type="predicted"/>
<feature type="compositionally biased region" description="Polar residues" evidence="1">
    <location>
        <begin position="35"/>
        <end position="65"/>
    </location>
</feature>
<feature type="compositionally biased region" description="Basic residues" evidence="1">
    <location>
        <begin position="93"/>
        <end position="103"/>
    </location>
</feature>
<dbReference type="AlphaFoldDB" id="A0A4Y2GBD9"/>
<evidence type="ECO:0000313" key="3">
    <source>
        <dbReference type="Proteomes" id="UP000499080"/>
    </source>
</evidence>
<reference evidence="2 3" key="1">
    <citation type="journal article" date="2019" name="Sci. Rep.">
        <title>Orb-weaving spider Araneus ventricosus genome elucidates the spidroin gene catalogue.</title>
        <authorList>
            <person name="Kono N."/>
            <person name="Nakamura H."/>
            <person name="Ohtoshi R."/>
            <person name="Moran D.A.P."/>
            <person name="Shinohara A."/>
            <person name="Yoshida Y."/>
            <person name="Fujiwara M."/>
            <person name="Mori M."/>
            <person name="Tomita M."/>
            <person name="Arakawa K."/>
        </authorList>
    </citation>
    <scope>NUCLEOTIDE SEQUENCE [LARGE SCALE GENOMIC DNA]</scope>
</reference>